<dbReference type="RefSeq" id="WP_208848900.1">
    <property type="nucleotide sequence ID" value="NZ_JAGGDJ010000015.1"/>
</dbReference>
<keyword evidence="4" id="KW-1185">Reference proteome</keyword>
<organism evidence="3 4">
    <name type="scientific">Paenibacillus artemisiicola</name>
    <dbReference type="NCBI Taxonomy" id="1172618"/>
    <lineage>
        <taxon>Bacteria</taxon>
        <taxon>Bacillati</taxon>
        <taxon>Bacillota</taxon>
        <taxon>Bacilli</taxon>
        <taxon>Bacillales</taxon>
        <taxon>Paenibacillaceae</taxon>
        <taxon>Paenibacillus</taxon>
    </lineage>
</organism>
<feature type="compositionally biased region" description="Low complexity" evidence="1">
    <location>
        <begin position="21"/>
        <end position="34"/>
    </location>
</feature>
<comment type="caution">
    <text evidence="3">The sequence shown here is derived from an EMBL/GenBank/DDBJ whole genome shotgun (WGS) entry which is preliminary data.</text>
</comment>
<feature type="chain" id="PRO_5045205633" evidence="2">
    <location>
        <begin position="19"/>
        <end position="69"/>
    </location>
</feature>
<feature type="signal peptide" evidence="2">
    <location>
        <begin position="1"/>
        <end position="18"/>
    </location>
</feature>
<feature type="region of interest" description="Disordered" evidence="1">
    <location>
        <begin position="21"/>
        <end position="69"/>
    </location>
</feature>
<gene>
    <name evidence="3" type="ORF">I8J29_17985</name>
</gene>
<dbReference type="Proteomes" id="UP000670947">
    <property type="component" value="Unassembled WGS sequence"/>
</dbReference>
<evidence type="ECO:0000313" key="4">
    <source>
        <dbReference type="Proteomes" id="UP000670947"/>
    </source>
</evidence>
<name>A0ABS3WCT0_9BACL</name>
<proteinExistence type="predicted"/>
<evidence type="ECO:0000313" key="3">
    <source>
        <dbReference type="EMBL" id="MBO7746103.1"/>
    </source>
</evidence>
<reference evidence="3 4" key="1">
    <citation type="submission" date="2021-03" db="EMBL/GenBank/DDBJ databases">
        <title>Paenibacillus artemisicola MWE-103 whole genome sequence.</title>
        <authorList>
            <person name="Ham Y.J."/>
        </authorList>
    </citation>
    <scope>NUCLEOTIDE SEQUENCE [LARGE SCALE GENOMIC DNA]</scope>
    <source>
        <strain evidence="3 4">MWE-103</strain>
    </source>
</reference>
<protein>
    <submittedName>
        <fullName evidence="3">Uncharacterized protein</fullName>
    </submittedName>
</protein>
<dbReference type="EMBL" id="JAGGDJ010000015">
    <property type="protein sequence ID" value="MBO7746103.1"/>
    <property type="molecule type" value="Genomic_DNA"/>
</dbReference>
<sequence length="69" mass="6394">MKQAVAKAVVLAVLLSLAAAGGPAGSGDAAAGSRGKSGDAGTSSRKTGKPAGSGQAGPGFRDGGASRRI</sequence>
<keyword evidence="2" id="KW-0732">Signal</keyword>
<evidence type="ECO:0000256" key="1">
    <source>
        <dbReference type="SAM" id="MobiDB-lite"/>
    </source>
</evidence>
<evidence type="ECO:0000256" key="2">
    <source>
        <dbReference type="SAM" id="SignalP"/>
    </source>
</evidence>
<accession>A0ABS3WCT0</accession>